<dbReference type="EMBL" id="BMIP01000001">
    <property type="protein sequence ID" value="GGD61417.1"/>
    <property type="molecule type" value="Genomic_DNA"/>
</dbReference>
<keyword evidence="1" id="KW-1133">Transmembrane helix</keyword>
<evidence type="ECO:0000256" key="1">
    <source>
        <dbReference type="SAM" id="Phobius"/>
    </source>
</evidence>
<comment type="caution">
    <text evidence="2">The sequence shown here is derived from an EMBL/GenBank/DDBJ whole genome shotgun (WGS) entry which is preliminary data.</text>
</comment>
<gene>
    <name evidence="2" type="ORF">GCM10010990_08650</name>
</gene>
<name>A0A916YUT5_9SPHN</name>
<dbReference type="InterPro" id="IPR010718">
    <property type="entry name" value="DUF1294"/>
</dbReference>
<keyword evidence="1" id="KW-0812">Transmembrane</keyword>
<organism evidence="2 3">
    <name type="scientific">Croceicoccus mobilis</name>
    <dbReference type="NCBI Taxonomy" id="1703339"/>
    <lineage>
        <taxon>Bacteria</taxon>
        <taxon>Pseudomonadati</taxon>
        <taxon>Pseudomonadota</taxon>
        <taxon>Alphaproteobacteria</taxon>
        <taxon>Sphingomonadales</taxon>
        <taxon>Erythrobacteraceae</taxon>
        <taxon>Croceicoccus</taxon>
    </lineage>
</organism>
<dbReference type="Pfam" id="PF06961">
    <property type="entry name" value="DUF1294"/>
    <property type="match status" value="1"/>
</dbReference>
<accession>A0A916YUT5</accession>
<keyword evidence="1" id="KW-0472">Membrane</keyword>
<dbReference type="Proteomes" id="UP000612349">
    <property type="component" value="Unassembled WGS sequence"/>
</dbReference>
<dbReference type="RefSeq" id="WP_066773724.1">
    <property type="nucleotide sequence ID" value="NZ_BMIP01000001.1"/>
</dbReference>
<evidence type="ECO:0008006" key="4">
    <source>
        <dbReference type="Google" id="ProtNLM"/>
    </source>
</evidence>
<keyword evidence="3" id="KW-1185">Reference proteome</keyword>
<sequence>MADLLRGSEGLLPFIPLALIVVNFVTIALFYLDKRSAIAGARRVPEARLLSWAAMGGTPGAFLARHLFRHKTRKEPFTTRLQLIAVVQVGLLIGVALW</sequence>
<evidence type="ECO:0000313" key="2">
    <source>
        <dbReference type="EMBL" id="GGD61417.1"/>
    </source>
</evidence>
<feature type="transmembrane region" description="Helical" evidence="1">
    <location>
        <begin position="12"/>
        <end position="32"/>
    </location>
</feature>
<proteinExistence type="predicted"/>
<dbReference type="OrthoDB" id="72963at2"/>
<reference evidence="2" key="1">
    <citation type="journal article" date="2014" name="Int. J. Syst. Evol. Microbiol.">
        <title>Complete genome sequence of Corynebacterium casei LMG S-19264T (=DSM 44701T), isolated from a smear-ripened cheese.</title>
        <authorList>
            <consortium name="US DOE Joint Genome Institute (JGI-PGF)"/>
            <person name="Walter F."/>
            <person name="Albersmeier A."/>
            <person name="Kalinowski J."/>
            <person name="Ruckert C."/>
        </authorList>
    </citation>
    <scope>NUCLEOTIDE SEQUENCE</scope>
    <source>
        <strain evidence="2">CGMCC 1.15360</strain>
    </source>
</reference>
<protein>
    <recommendedName>
        <fullName evidence="4">Cold-shock protein</fullName>
    </recommendedName>
</protein>
<feature type="transmembrane region" description="Helical" evidence="1">
    <location>
        <begin position="77"/>
        <end position="97"/>
    </location>
</feature>
<dbReference type="AlphaFoldDB" id="A0A916YUT5"/>
<reference evidence="2" key="2">
    <citation type="submission" date="2020-09" db="EMBL/GenBank/DDBJ databases">
        <authorList>
            <person name="Sun Q."/>
            <person name="Zhou Y."/>
        </authorList>
    </citation>
    <scope>NUCLEOTIDE SEQUENCE</scope>
    <source>
        <strain evidence="2">CGMCC 1.15360</strain>
    </source>
</reference>
<evidence type="ECO:0000313" key="3">
    <source>
        <dbReference type="Proteomes" id="UP000612349"/>
    </source>
</evidence>